<dbReference type="CDD" id="cd01650">
    <property type="entry name" value="RT_nLTR_like"/>
    <property type="match status" value="1"/>
</dbReference>
<comment type="caution">
    <text evidence="3">The sequence shown here is derived from an EMBL/GenBank/DDBJ whole genome shotgun (WGS) entry which is preliminary data.</text>
</comment>
<gene>
    <name evidence="3" type="ORF">NHX12_026199</name>
</gene>
<evidence type="ECO:0000256" key="1">
    <source>
        <dbReference type="SAM" id="MobiDB-lite"/>
    </source>
</evidence>
<dbReference type="InterPro" id="IPR000477">
    <property type="entry name" value="RT_dom"/>
</dbReference>
<dbReference type="AlphaFoldDB" id="A0A9Q0EJW1"/>
<feature type="compositionally biased region" description="Basic and acidic residues" evidence="1">
    <location>
        <begin position="723"/>
        <end position="735"/>
    </location>
</feature>
<feature type="compositionally biased region" description="Polar residues" evidence="1">
    <location>
        <begin position="667"/>
        <end position="676"/>
    </location>
</feature>
<dbReference type="Proteomes" id="UP001148018">
    <property type="component" value="Unassembled WGS sequence"/>
</dbReference>
<proteinExistence type="predicted"/>
<feature type="compositionally biased region" description="Polar residues" evidence="1">
    <location>
        <begin position="739"/>
        <end position="751"/>
    </location>
</feature>
<dbReference type="OrthoDB" id="8908971at2759"/>
<feature type="compositionally biased region" description="Basic and acidic residues" evidence="1">
    <location>
        <begin position="677"/>
        <end position="686"/>
    </location>
</feature>
<dbReference type="EMBL" id="JANIIK010000042">
    <property type="protein sequence ID" value="KAJ3606680.1"/>
    <property type="molecule type" value="Genomic_DNA"/>
</dbReference>
<feature type="region of interest" description="Disordered" evidence="1">
    <location>
        <begin position="837"/>
        <end position="859"/>
    </location>
</feature>
<keyword evidence="4" id="KW-1185">Reference proteome</keyword>
<dbReference type="SUPFAM" id="SSF56672">
    <property type="entry name" value="DNA/RNA polymerases"/>
    <property type="match status" value="1"/>
</dbReference>
<feature type="domain" description="Reverse transcriptase" evidence="2">
    <location>
        <begin position="48"/>
        <end position="327"/>
    </location>
</feature>
<dbReference type="PROSITE" id="PS50878">
    <property type="entry name" value="RT_POL"/>
    <property type="match status" value="1"/>
</dbReference>
<dbReference type="Pfam" id="PF00078">
    <property type="entry name" value="RVT_1"/>
    <property type="match status" value="1"/>
</dbReference>
<protein>
    <recommendedName>
        <fullName evidence="2">Reverse transcriptase domain-containing protein</fullName>
    </recommendedName>
</protein>
<evidence type="ECO:0000259" key="2">
    <source>
        <dbReference type="PROSITE" id="PS50878"/>
    </source>
</evidence>
<feature type="compositionally biased region" description="Polar residues" evidence="1">
    <location>
        <begin position="713"/>
        <end position="722"/>
    </location>
</feature>
<accession>A0A9Q0EJW1</accession>
<evidence type="ECO:0000313" key="3">
    <source>
        <dbReference type="EMBL" id="KAJ3606680.1"/>
    </source>
</evidence>
<reference evidence="3" key="1">
    <citation type="submission" date="2022-07" db="EMBL/GenBank/DDBJ databases">
        <title>Chromosome-level genome of Muraenolepis orangiensis.</title>
        <authorList>
            <person name="Kim J."/>
        </authorList>
    </citation>
    <scope>NUCLEOTIDE SEQUENCE</scope>
    <source>
        <strain evidence="3">KU_S4_2022</strain>
        <tissue evidence="3">Muscle</tissue>
    </source>
</reference>
<name>A0A9Q0EJW1_9TELE</name>
<feature type="region of interest" description="Disordered" evidence="1">
    <location>
        <begin position="666"/>
        <end position="686"/>
    </location>
</feature>
<feature type="region of interest" description="Disordered" evidence="1">
    <location>
        <begin position="423"/>
        <end position="502"/>
    </location>
</feature>
<evidence type="ECO:0000313" key="4">
    <source>
        <dbReference type="Proteomes" id="UP001148018"/>
    </source>
</evidence>
<organism evidence="3 4">
    <name type="scientific">Muraenolepis orangiensis</name>
    <name type="common">Patagonian moray cod</name>
    <dbReference type="NCBI Taxonomy" id="630683"/>
    <lineage>
        <taxon>Eukaryota</taxon>
        <taxon>Metazoa</taxon>
        <taxon>Chordata</taxon>
        <taxon>Craniata</taxon>
        <taxon>Vertebrata</taxon>
        <taxon>Euteleostomi</taxon>
        <taxon>Actinopterygii</taxon>
        <taxon>Neopterygii</taxon>
        <taxon>Teleostei</taxon>
        <taxon>Neoteleostei</taxon>
        <taxon>Acanthomorphata</taxon>
        <taxon>Zeiogadaria</taxon>
        <taxon>Gadariae</taxon>
        <taxon>Gadiformes</taxon>
        <taxon>Muraenolepidoidei</taxon>
        <taxon>Muraenolepididae</taxon>
        <taxon>Muraenolepis</taxon>
    </lineage>
</organism>
<feature type="compositionally biased region" description="Basic and acidic residues" evidence="1">
    <location>
        <begin position="752"/>
        <end position="793"/>
    </location>
</feature>
<sequence>MSELQLKEVREVVRKARASSAPGPSGTSYKVYKYCPKLLLRLWYILRVFWRRGRIPDQWRVAEGVWIPKEENSTQLDQFRIISLLCVEAKVFFSAVSKRLCTYLAENTYIDTSVQKGGISGMPGCLEHTGVVTQLIREARENKGNLSVLWLDLENAFGSIPHKLVQFTLTKHHVPSRCRDLIADYYSNFRMRVSSGAITSSWHKVEIGIITGCTISVTLFSLAMNMLTKSAEPECRGPRTNSGQRQPPIRGFMDDLTVMTESVPGCRWILKGLEELVEWARMRFKPAKSRSMVLRKGKVVDKFRFNIADTAIPSILEKPVKSLGKVFDCSLRDTTSIQSTCTELDGWLKSVDKSGLPGKFKAWVYQHGILPRILWPLLVYATSDGGERLNLLLSPQDPLVFEPGSRMRVDEFGFFITWKSEGKGAQTLRPPQGAQTLRPPQGAQTLRPPQGAQTLRPPQGAQTLRPPQGAQTLRPPQGAQTLRPPQGAQTLRPPQGAQTLSAPAGPRLLPVCSCVSSVTPVQEGQVLECSLINSIRVGAVPKRHQPGSHRDTNLDHTETPTWITQRHQPGSHRDTNLDHTETPTWITERPTWITQRHQPGSQRDTNLDHTETPTWITQRDTNLDHTERPTWITQRHQPGSQRDTNLDHTETPTWITQRDTNLDHTETPTWITQRDQPGSHRDTNLDHRERPTWITERPTWITQRDTNLDHTETPTWITQRDQPGSHRDTNLDYTERPTWITQRHQPGSQRDTNLDQRETPTWITERDTNLDHRERHQPGSHRETPTCITERDQPGSQRETNLDHTERHQPVSQRETNLDQRETPTWITQRDTNLYHRERPTWITERDKPGSHRETQRLS</sequence>
<dbReference type="InterPro" id="IPR043502">
    <property type="entry name" value="DNA/RNA_pol_sf"/>
</dbReference>
<feature type="region of interest" description="Disordered" evidence="1">
    <location>
        <begin position="704"/>
        <end position="823"/>
    </location>
</feature>
<dbReference type="PANTHER" id="PTHR19446">
    <property type="entry name" value="REVERSE TRANSCRIPTASES"/>
    <property type="match status" value="1"/>
</dbReference>
<feature type="compositionally biased region" description="Basic and acidic residues" evidence="1">
    <location>
        <begin position="800"/>
        <end position="809"/>
    </location>
</feature>